<dbReference type="GeneID" id="25791337"/>
<protein>
    <submittedName>
        <fullName evidence="2">Uncharacterized protein</fullName>
    </submittedName>
</protein>
<gene>
    <name evidence="2" type="ORF">TRIVIDRAFT_218378</name>
</gene>
<accession>G9MHL9</accession>
<dbReference type="RefSeq" id="XP_013960422.1">
    <property type="nucleotide sequence ID" value="XM_014104947.1"/>
</dbReference>
<dbReference type="HOGENOM" id="CLU_1906996_0_0_1"/>
<dbReference type="Proteomes" id="UP000007115">
    <property type="component" value="Unassembled WGS sequence"/>
</dbReference>
<dbReference type="AlphaFoldDB" id="G9MHL9"/>
<feature type="region of interest" description="Disordered" evidence="1">
    <location>
        <begin position="80"/>
        <end position="133"/>
    </location>
</feature>
<proteinExistence type="predicted"/>
<comment type="caution">
    <text evidence="2">The sequence shown here is derived from an EMBL/GenBank/DDBJ whole genome shotgun (WGS) entry which is preliminary data.</text>
</comment>
<evidence type="ECO:0000313" key="2">
    <source>
        <dbReference type="EMBL" id="EHK26207.1"/>
    </source>
</evidence>
<organism evidence="2 3">
    <name type="scientific">Hypocrea virens (strain Gv29-8 / FGSC 10586)</name>
    <name type="common">Gliocladium virens</name>
    <name type="synonym">Trichoderma virens</name>
    <dbReference type="NCBI Taxonomy" id="413071"/>
    <lineage>
        <taxon>Eukaryota</taxon>
        <taxon>Fungi</taxon>
        <taxon>Dikarya</taxon>
        <taxon>Ascomycota</taxon>
        <taxon>Pezizomycotina</taxon>
        <taxon>Sordariomycetes</taxon>
        <taxon>Hypocreomycetidae</taxon>
        <taxon>Hypocreales</taxon>
        <taxon>Hypocreaceae</taxon>
        <taxon>Trichoderma</taxon>
    </lineage>
</organism>
<keyword evidence="3" id="KW-1185">Reference proteome</keyword>
<dbReference type="VEuPathDB" id="FungiDB:TRIVIDRAFT_218378"/>
<name>G9MHL9_HYPVG</name>
<reference evidence="2 3" key="1">
    <citation type="journal article" date="2011" name="Genome Biol.">
        <title>Comparative genome sequence analysis underscores mycoparasitism as the ancestral life style of Trichoderma.</title>
        <authorList>
            <person name="Kubicek C.P."/>
            <person name="Herrera-Estrella A."/>
            <person name="Seidl-Seiboth V."/>
            <person name="Martinez D.A."/>
            <person name="Druzhinina I.S."/>
            <person name="Thon M."/>
            <person name="Zeilinger S."/>
            <person name="Casas-Flores S."/>
            <person name="Horwitz B.A."/>
            <person name="Mukherjee P.K."/>
            <person name="Mukherjee M."/>
            <person name="Kredics L."/>
            <person name="Alcaraz L.D."/>
            <person name="Aerts A."/>
            <person name="Antal Z."/>
            <person name="Atanasova L."/>
            <person name="Cervantes-Badillo M.G."/>
            <person name="Challacombe J."/>
            <person name="Chertkov O."/>
            <person name="McCluskey K."/>
            <person name="Coulpier F."/>
            <person name="Deshpande N."/>
            <person name="von Doehren H."/>
            <person name="Ebbole D.J."/>
            <person name="Esquivel-Naranjo E.U."/>
            <person name="Fekete E."/>
            <person name="Flipphi M."/>
            <person name="Glaser F."/>
            <person name="Gomez-Rodriguez E.Y."/>
            <person name="Gruber S."/>
            <person name="Han C."/>
            <person name="Henrissat B."/>
            <person name="Hermosa R."/>
            <person name="Hernandez-Onate M."/>
            <person name="Karaffa L."/>
            <person name="Kosti I."/>
            <person name="Le Crom S."/>
            <person name="Lindquist E."/>
            <person name="Lucas S."/>
            <person name="Luebeck M."/>
            <person name="Luebeck P.S."/>
            <person name="Margeot A."/>
            <person name="Metz B."/>
            <person name="Misra M."/>
            <person name="Nevalainen H."/>
            <person name="Omann M."/>
            <person name="Packer N."/>
            <person name="Perrone G."/>
            <person name="Uresti-Rivera E.E."/>
            <person name="Salamov A."/>
            <person name="Schmoll M."/>
            <person name="Seiboth B."/>
            <person name="Shapiro H."/>
            <person name="Sukno S."/>
            <person name="Tamayo-Ramos J.A."/>
            <person name="Tisch D."/>
            <person name="Wiest A."/>
            <person name="Wilkinson H.H."/>
            <person name="Zhang M."/>
            <person name="Coutinho P.M."/>
            <person name="Kenerley C.M."/>
            <person name="Monte E."/>
            <person name="Baker S.E."/>
            <person name="Grigoriev I.V."/>
        </authorList>
    </citation>
    <scope>NUCLEOTIDE SEQUENCE [LARGE SCALE GENOMIC DNA]</scope>
    <source>
        <strain evidence="3">Gv29-8 / FGSC 10586</strain>
    </source>
</reference>
<feature type="compositionally biased region" description="Low complexity" evidence="1">
    <location>
        <begin position="120"/>
        <end position="133"/>
    </location>
</feature>
<dbReference type="InParanoid" id="G9MHL9"/>
<sequence>MSLNLISGASPTPHHSLFEIDRAVILEYTYSTRPDLLSVPVSVQKQAQQISNSSLSSPHEEEQLDEGLIAQELVGAKAKESTGCSAQGSMEMVPLATSPSQIAQPQGHGLGSAESLHGMSIASEPSSPHSSLS</sequence>
<evidence type="ECO:0000256" key="1">
    <source>
        <dbReference type="SAM" id="MobiDB-lite"/>
    </source>
</evidence>
<evidence type="ECO:0000313" key="3">
    <source>
        <dbReference type="Proteomes" id="UP000007115"/>
    </source>
</evidence>
<dbReference type="EMBL" id="ABDF02000002">
    <property type="protein sequence ID" value="EHK26207.1"/>
    <property type="molecule type" value="Genomic_DNA"/>
</dbReference>